<dbReference type="EMBL" id="KI894009">
    <property type="protein sequence ID" value="OCF50945.1"/>
    <property type="molecule type" value="Genomic_DNA"/>
</dbReference>
<dbReference type="RefSeq" id="XP_019012164.1">
    <property type="nucleotide sequence ID" value="XM_019154761.1"/>
</dbReference>
<reference evidence="1" key="1">
    <citation type="submission" date="2013-07" db="EMBL/GenBank/DDBJ databases">
        <title>The Genome Sequence of Cryptococcus pinus CBS10737.</title>
        <authorList>
            <consortium name="The Broad Institute Genome Sequencing Platform"/>
            <person name="Cuomo C."/>
            <person name="Litvintseva A."/>
            <person name="Chen Y."/>
            <person name="Heitman J."/>
            <person name="Sun S."/>
            <person name="Springer D."/>
            <person name="Dromer F."/>
            <person name="Young S.K."/>
            <person name="Zeng Q."/>
            <person name="Gargeya S."/>
            <person name="Fitzgerald M."/>
            <person name="Abouelleil A."/>
            <person name="Alvarado L."/>
            <person name="Berlin A.M."/>
            <person name="Chapman S.B."/>
            <person name="Dewar J."/>
            <person name="Goldberg J."/>
            <person name="Griggs A."/>
            <person name="Gujja S."/>
            <person name="Hansen M."/>
            <person name="Howarth C."/>
            <person name="Imamovic A."/>
            <person name="Larimer J."/>
            <person name="McCowan C."/>
            <person name="Murphy C."/>
            <person name="Pearson M."/>
            <person name="Priest M."/>
            <person name="Roberts A."/>
            <person name="Saif S."/>
            <person name="Shea T."/>
            <person name="Sykes S."/>
            <person name="Wortman J."/>
            <person name="Nusbaum C."/>
            <person name="Birren B."/>
        </authorList>
    </citation>
    <scope>NUCLEOTIDE SEQUENCE [LARGE SCALE GENOMIC DNA]</scope>
    <source>
        <strain evidence="1">CBS 10737</strain>
    </source>
</reference>
<dbReference type="GO" id="GO:0005737">
    <property type="term" value="C:cytoplasm"/>
    <property type="evidence" value="ECO:0007669"/>
    <property type="project" value="TreeGrafter"/>
</dbReference>
<dbReference type="OrthoDB" id="413520at2759"/>
<protein>
    <recommendedName>
        <fullName evidence="4">Methyltransferase-domain-containing protein</fullName>
    </recommendedName>
</protein>
<sequence>MYWYISFLRPPPVSTSSSTKEIIITPQIANDLRTELRYEPTLIHYTWQRISPSVSPPNKSQELTTFIPPQSTYKPIHIPLPDNVQIGESWRLGLFSPSITNTGTKKLNEPSSSLLQLCEDEVDILGVWSEGINIIRSDFNPSTSGVVKGINSKNQSNKIKDKRKGKEKYDIQKQGRITREFKLSKSEDNDNEEEEEGIKNKLKIIEQTSFDLDKKIWDSGLALSSWFWKYLEPNRNLHTRQLAIDILNLISRKEDLNILEIGSGTGLVSIALTLAFKKYLSNHKRLIIATDLDTAIPLMNENLEYNNLKPFLNSQLDENDIKSNTIIQAKILDWDKELPNWLFNSWPELIVAADVTYNTSTFPSLLRTLISLFTSNSLIKPLLILAYKQRDPAERELWNMLSSNGIQMIMIDKIQGTQDEGETELWVGKLI</sequence>
<reference evidence="2" key="4">
    <citation type="submission" date="2024-02" db="EMBL/GenBank/DDBJ databases">
        <title>Comparative genomics of Cryptococcus and Kwoniella reveals pathogenesis evolution and contrasting modes of karyotype evolution via chromosome fusion or intercentromeric recombination.</title>
        <authorList>
            <person name="Coelho M.A."/>
            <person name="David-Palma M."/>
            <person name="Shea T."/>
            <person name="Bowers K."/>
            <person name="McGinley-Smith S."/>
            <person name="Mohammad A.W."/>
            <person name="Gnirke A."/>
            <person name="Yurkov A.M."/>
            <person name="Nowrousian M."/>
            <person name="Sun S."/>
            <person name="Cuomo C.A."/>
            <person name="Heitman J."/>
        </authorList>
    </citation>
    <scope>NUCLEOTIDE SEQUENCE</scope>
    <source>
        <strain evidence="2">CBS 10737</strain>
    </source>
</reference>
<dbReference type="GeneID" id="30171376"/>
<proteinExistence type="predicted"/>
<dbReference type="PANTHER" id="PTHR14614:SF162">
    <property type="entry name" value="EXPRESSED PROTEIN"/>
    <property type="match status" value="1"/>
</dbReference>
<dbReference type="PANTHER" id="PTHR14614">
    <property type="entry name" value="HEPATOCELLULAR CARCINOMA-ASSOCIATED ANTIGEN"/>
    <property type="match status" value="1"/>
</dbReference>
<name>A0A1B9I5Z4_9TREE</name>
<organism evidence="1">
    <name type="scientific">Kwoniella pini CBS 10737</name>
    <dbReference type="NCBI Taxonomy" id="1296096"/>
    <lineage>
        <taxon>Eukaryota</taxon>
        <taxon>Fungi</taxon>
        <taxon>Dikarya</taxon>
        <taxon>Basidiomycota</taxon>
        <taxon>Agaricomycotina</taxon>
        <taxon>Tremellomycetes</taxon>
        <taxon>Tremellales</taxon>
        <taxon>Cryptococcaceae</taxon>
        <taxon>Kwoniella</taxon>
    </lineage>
</organism>
<dbReference type="EMBL" id="CP144521">
    <property type="protein sequence ID" value="WWC68720.1"/>
    <property type="molecule type" value="Genomic_DNA"/>
</dbReference>
<evidence type="ECO:0000313" key="2">
    <source>
        <dbReference type="EMBL" id="WWC68720.1"/>
    </source>
</evidence>
<dbReference type="STRING" id="1296096.A0A1B9I5Z4"/>
<dbReference type="AlphaFoldDB" id="A0A1B9I5Z4"/>
<dbReference type="InterPro" id="IPR029063">
    <property type="entry name" value="SAM-dependent_MTases_sf"/>
</dbReference>
<dbReference type="InterPro" id="IPR019410">
    <property type="entry name" value="Methyltransf_16"/>
</dbReference>
<dbReference type="GO" id="GO:0005634">
    <property type="term" value="C:nucleus"/>
    <property type="evidence" value="ECO:0007669"/>
    <property type="project" value="TreeGrafter"/>
</dbReference>
<dbReference type="Gene3D" id="3.40.50.150">
    <property type="entry name" value="Vaccinia Virus protein VP39"/>
    <property type="match status" value="1"/>
</dbReference>
<evidence type="ECO:0000313" key="1">
    <source>
        <dbReference type="EMBL" id="OCF50945.1"/>
    </source>
</evidence>
<dbReference type="Proteomes" id="UP000094020">
    <property type="component" value="Chromosome 3"/>
</dbReference>
<reference evidence="1" key="3">
    <citation type="submission" date="2016-07" db="EMBL/GenBank/DDBJ databases">
        <title>Evolution of pathogenesis and genome organization in the Tremellales.</title>
        <authorList>
            <person name="Cuomo C."/>
            <person name="Litvintseva A."/>
            <person name="Heitman J."/>
            <person name="Chen Y."/>
            <person name="Sun S."/>
            <person name="Springer D."/>
            <person name="Dromer F."/>
            <person name="Young S."/>
            <person name="Zeng Q."/>
            <person name="Chapman S."/>
            <person name="Gujja S."/>
            <person name="Saif S."/>
            <person name="Birren B."/>
        </authorList>
    </citation>
    <scope>NUCLEOTIDE SEQUENCE</scope>
    <source>
        <strain evidence="1">CBS 10737</strain>
    </source>
</reference>
<evidence type="ECO:0000313" key="3">
    <source>
        <dbReference type="Proteomes" id="UP000094020"/>
    </source>
</evidence>
<keyword evidence="3" id="KW-1185">Reference proteome</keyword>
<dbReference type="Pfam" id="PF10294">
    <property type="entry name" value="Methyltransf_16"/>
    <property type="match status" value="1"/>
</dbReference>
<accession>A0A1B9I5Z4</accession>
<dbReference type="GO" id="GO:0008757">
    <property type="term" value="F:S-adenosylmethionine-dependent methyltransferase activity"/>
    <property type="evidence" value="ECO:0007669"/>
    <property type="project" value="UniProtKB-ARBA"/>
</dbReference>
<evidence type="ECO:0008006" key="4">
    <source>
        <dbReference type="Google" id="ProtNLM"/>
    </source>
</evidence>
<dbReference type="SUPFAM" id="SSF53335">
    <property type="entry name" value="S-adenosyl-L-methionine-dependent methyltransferases"/>
    <property type="match status" value="1"/>
</dbReference>
<gene>
    <name evidence="1" type="ORF">I206_03007</name>
    <name evidence="2" type="ORF">I206_102654</name>
</gene>
<dbReference type="KEGG" id="kpin:30171376"/>
<reference evidence="2" key="2">
    <citation type="submission" date="2013-07" db="EMBL/GenBank/DDBJ databases">
        <authorList>
            <consortium name="The Broad Institute Genome Sequencing Platform"/>
            <person name="Cuomo C."/>
            <person name="Litvintseva A."/>
            <person name="Chen Y."/>
            <person name="Heitman J."/>
            <person name="Sun S."/>
            <person name="Springer D."/>
            <person name="Dromer F."/>
            <person name="Young S.K."/>
            <person name="Zeng Q."/>
            <person name="Gargeya S."/>
            <person name="Fitzgerald M."/>
            <person name="Abouelleil A."/>
            <person name="Alvarado L."/>
            <person name="Berlin A.M."/>
            <person name="Chapman S.B."/>
            <person name="Dewar J."/>
            <person name="Goldberg J."/>
            <person name="Griggs A."/>
            <person name="Gujja S."/>
            <person name="Hansen M."/>
            <person name="Howarth C."/>
            <person name="Imamovic A."/>
            <person name="Larimer J."/>
            <person name="McCowan C."/>
            <person name="Murphy C."/>
            <person name="Pearson M."/>
            <person name="Priest M."/>
            <person name="Roberts A."/>
            <person name="Saif S."/>
            <person name="Shea T."/>
            <person name="Sykes S."/>
            <person name="Wortman J."/>
            <person name="Nusbaum C."/>
            <person name="Birren B."/>
        </authorList>
    </citation>
    <scope>NUCLEOTIDE SEQUENCE</scope>
    <source>
        <strain evidence="2">CBS 10737</strain>
    </source>
</reference>